<dbReference type="InterPro" id="IPR036291">
    <property type="entry name" value="NAD(P)-bd_dom_sf"/>
</dbReference>
<comment type="caution">
    <text evidence="3">The sequence shown here is derived from an EMBL/GenBank/DDBJ whole genome shotgun (WGS) entry which is preliminary data.</text>
</comment>
<evidence type="ECO:0000313" key="3">
    <source>
        <dbReference type="EMBL" id="MDR6891980.1"/>
    </source>
</evidence>
<dbReference type="InterPro" id="IPR037108">
    <property type="entry name" value="TM1727-like_C_sf"/>
</dbReference>
<evidence type="ECO:0000259" key="1">
    <source>
        <dbReference type="Pfam" id="PF10727"/>
    </source>
</evidence>
<dbReference type="Gene3D" id="3.40.50.720">
    <property type="entry name" value="NAD(P)-binding Rossmann-like Domain"/>
    <property type="match status" value="1"/>
</dbReference>
<organism evidence="3 4">
    <name type="scientific">Falsarthrobacter nasiphocae</name>
    <dbReference type="NCBI Taxonomy" id="189863"/>
    <lineage>
        <taxon>Bacteria</taxon>
        <taxon>Bacillati</taxon>
        <taxon>Actinomycetota</taxon>
        <taxon>Actinomycetes</taxon>
        <taxon>Micrococcales</taxon>
        <taxon>Micrococcaceae</taxon>
        <taxon>Falsarthrobacter</taxon>
    </lineage>
</organism>
<dbReference type="SUPFAM" id="SSF48179">
    <property type="entry name" value="6-phosphogluconate dehydrogenase C-terminal domain-like"/>
    <property type="match status" value="1"/>
</dbReference>
<dbReference type="Pfam" id="PF10727">
    <property type="entry name" value="Rossmann-like"/>
    <property type="match status" value="1"/>
</dbReference>
<dbReference type="Gene3D" id="1.10.1040.20">
    <property type="entry name" value="ProC-like, C-terminal domain"/>
    <property type="match status" value="1"/>
</dbReference>
<feature type="domain" description="DUF2520" evidence="2">
    <location>
        <begin position="140"/>
        <end position="269"/>
    </location>
</feature>
<dbReference type="AlphaFoldDB" id="A0AAE3YGY6"/>
<feature type="domain" description="Putative oxidoreductase/dehydrogenase Rossmann-like" evidence="1">
    <location>
        <begin position="2"/>
        <end position="122"/>
    </location>
</feature>
<reference evidence="3" key="1">
    <citation type="submission" date="2023-07" db="EMBL/GenBank/DDBJ databases">
        <title>Sequencing the genomes of 1000 actinobacteria strains.</title>
        <authorList>
            <person name="Klenk H.-P."/>
        </authorList>
    </citation>
    <scope>NUCLEOTIDE SEQUENCE</scope>
    <source>
        <strain evidence="3">DSM 13988</strain>
    </source>
</reference>
<dbReference type="PANTHER" id="PTHR40459:SF1">
    <property type="entry name" value="CONSERVED HYPOTHETICAL ALANINE AND LEUCINE RICH PROTEIN"/>
    <property type="match status" value="1"/>
</dbReference>
<dbReference type="SUPFAM" id="SSF51735">
    <property type="entry name" value="NAD(P)-binding Rossmann-fold domains"/>
    <property type="match status" value="1"/>
</dbReference>
<gene>
    <name evidence="3" type="ORF">J2S35_000920</name>
</gene>
<dbReference type="Pfam" id="PF10728">
    <property type="entry name" value="DUF2520"/>
    <property type="match status" value="1"/>
</dbReference>
<evidence type="ECO:0000259" key="2">
    <source>
        <dbReference type="Pfam" id="PF10728"/>
    </source>
</evidence>
<dbReference type="PANTHER" id="PTHR40459">
    <property type="entry name" value="CONSERVED HYPOTHETICAL ALANINE AND LEUCINE RICH PROTEIN"/>
    <property type="match status" value="1"/>
</dbReference>
<protein>
    <submittedName>
        <fullName evidence="3">Short-subunit dehydrogenase-like oxidoreductase (DUF2520 family)</fullName>
    </submittedName>
</protein>
<name>A0AAE3YGY6_9MICC</name>
<dbReference type="InterPro" id="IPR019665">
    <property type="entry name" value="OxRdtase/DH_put_Rossmann_dom"/>
</dbReference>
<dbReference type="InterPro" id="IPR008927">
    <property type="entry name" value="6-PGluconate_DH-like_C_sf"/>
</dbReference>
<dbReference type="EMBL" id="JAVDUI010000001">
    <property type="protein sequence ID" value="MDR6891980.1"/>
    <property type="molecule type" value="Genomic_DNA"/>
</dbReference>
<dbReference type="InterPro" id="IPR018931">
    <property type="entry name" value="DUF2520"/>
</dbReference>
<evidence type="ECO:0000313" key="4">
    <source>
        <dbReference type="Proteomes" id="UP001247307"/>
    </source>
</evidence>
<keyword evidence="4" id="KW-1185">Reference proteome</keyword>
<accession>A0AAE3YGY6</accession>
<proteinExistence type="predicted"/>
<sequence>MKPGRLKVSVIGAGKVGAVLGAALRAAEHDVVAVTAVSEASRERAETLLPQVPVLPVDEAVRAAELVLFAVPDDALAPLVAGLAEGGHIRAGQILVHTSGRQGISVFEPARGLGAVGVAVHPVMTFTGMSLDLARLQDAAFGVTADPVFLPIAQALAVEMGGEPVLIDEEDRPLYHAALAHASNHLTTIAGQSAALLARAGVEDPSRMLRPLMLASLENALAAGEDALTGPVARGDEDTLEVHVRALEALVDSDPGAEDLLGAYRELAVATARRALQAGRLRAETASRIIRRLTLGPVKEDQS</sequence>
<dbReference type="RefSeq" id="WP_309850355.1">
    <property type="nucleotide sequence ID" value="NZ_BAAAIU010000023.1"/>
</dbReference>
<dbReference type="Proteomes" id="UP001247307">
    <property type="component" value="Unassembled WGS sequence"/>
</dbReference>